<dbReference type="EMBL" id="BOSL01000006">
    <property type="protein sequence ID" value="GIP53368.1"/>
    <property type="molecule type" value="Genomic_DNA"/>
</dbReference>
<dbReference type="SUPFAM" id="SSF55729">
    <property type="entry name" value="Acyl-CoA N-acyltransferases (Nat)"/>
    <property type="match status" value="1"/>
</dbReference>
<feature type="domain" description="N-acetyltransferase" evidence="1">
    <location>
        <begin position="3"/>
        <end position="163"/>
    </location>
</feature>
<evidence type="ECO:0000313" key="2">
    <source>
        <dbReference type="EMBL" id="GIP53368.1"/>
    </source>
</evidence>
<evidence type="ECO:0000259" key="1">
    <source>
        <dbReference type="PROSITE" id="PS51186"/>
    </source>
</evidence>
<dbReference type="Gene3D" id="3.40.630.30">
    <property type="match status" value="1"/>
</dbReference>
<reference evidence="2 3" key="1">
    <citation type="submission" date="2021-03" db="EMBL/GenBank/DDBJ databases">
        <title>Antimicrobial resistance genes in bacteria isolated from Japanese honey, and their potential for conferring macrolide and lincosamide resistance in the American foulbrood pathogen Paenibacillus larvae.</title>
        <authorList>
            <person name="Okamoto M."/>
            <person name="Kumagai M."/>
            <person name="Kanamori H."/>
            <person name="Takamatsu D."/>
        </authorList>
    </citation>
    <scope>NUCLEOTIDE SEQUENCE [LARGE SCALE GENOMIC DNA]</scope>
    <source>
        <strain evidence="2 3">J42TS3</strain>
    </source>
</reference>
<accession>A0ABQ4MBJ5</accession>
<dbReference type="PANTHER" id="PTHR43617">
    <property type="entry name" value="L-AMINO ACID N-ACETYLTRANSFERASE"/>
    <property type="match status" value="1"/>
</dbReference>
<sequence>MSYTIRPLSQNDIPFMWEMLYESLFVPEGQEPFNKEILKDPLISKYVEGWGREGDFGFIATNKDGKPIGSITARNFNESNKGFGYIDADVPELGMALLEDYRGKGIGKALLEHLFNEAKQRGIKRLSLSVDPGNVAAVKLYQRFGFEDVGMVGTSITMVARVNGGR</sequence>
<evidence type="ECO:0000313" key="3">
    <source>
        <dbReference type="Proteomes" id="UP000679992"/>
    </source>
</evidence>
<dbReference type="InterPro" id="IPR016181">
    <property type="entry name" value="Acyl_CoA_acyltransferase"/>
</dbReference>
<name>A0ABQ4MBJ5_9BACL</name>
<dbReference type="RefSeq" id="WP_244861500.1">
    <property type="nucleotide sequence ID" value="NZ_BOSL01000006.1"/>
</dbReference>
<dbReference type="CDD" id="cd04301">
    <property type="entry name" value="NAT_SF"/>
    <property type="match status" value="1"/>
</dbReference>
<dbReference type="PANTHER" id="PTHR43617:SF20">
    <property type="entry name" value="N-ALPHA-ACETYLTRANSFERASE RIMI"/>
    <property type="match status" value="1"/>
</dbReference>
<dbReference type="Pfam" id="PF00583">
    <property type="entry name" value="Acetyltransf_1"/>
    <property type="match status" value="1"/>
</dbReference>
<organism evidence="2 3">
    <name type="scientific">Paenibacillus vini</name>
    <dbReference type="NCBI Taxonomy" id="1476024"/>
    <lineage>
        <taxon>Bacteria</taxon>
        <taxon>Bacillati</taxon>
        <taxon>Bacillota</taxon>
        <taxon>Bacilli</taxon>
        <taxon>Bacillales</taxon>
        <taxon>Paenibacillaceae</taxon>
        <taxon>Paenibacillus</taxon>
    </lineage>
</organism>
<dbReference type="Proteomes" id="UP000679992">
    <property type="component" value="Unassembled WGS sequence"/>
</dbReference>
<dbReference type="InterPro" id="IPR050276">
    <property type="entry name" value="MshD_Acetyltransferase"/>
</dbReference>
<comment type="caution">
    <text evidence="2">The sequence shown here is derived from an EMBL/GenBank/DDBJ whole genome shotgun (WGS) entry which is preliminary data.</text>
</comment>
<dbReference type="InterPro" id="IPR000182">
    <property type="entry name" value="GNAT_dom"/>
</dbReference>
<dbReference type="PROSITE" id="PS51186">
    <property type="entry name" value="GNAT"/>
    <property type="match status" value="1"/>
</dbReference>
<protein>
    <submittedName>
        <fullName evidence="2">N-acetyltransferase</fullName>
    </submittedName>
</protein>
<gene>
    <name evidence="2" type="ORF">J42TS3_24030</name>
</gene>
<keyword evidence="3" id="KW-1185">Reference proteome</keyword>
<proteinExistence type="predicted"/>